<proteinExistence type="inferred from homology"/>
<evidence type="ECO:0000313" key="25">
    <source>
        <dbReference type="Proteomes" id="UP000440614"/>
    </source>
</evidence>
<dbReference type="Pfam" id="PF07980">
    <property type="entry name" value="SusD_RagB"/>
    <property type="match status" value="1"/>
</dbReference>
<reference evidence="14" key="5">
    <citation type="submission" date="2021-07" db="EMBL/GenBank/DDBJ databases">
        <title>Comparative genomics of Bacteroides fragilis group isolates reveals species-dependent resistance mechanisms and validates clinical tools for resistance prediction.</title>
        <authorList>
            <person name="Wallace M.J."/>
            <person name="Jean S."/>
            <person name="Wallace M.A."/>
            <person name="Carey-Ann B.D."/>
            <person name="Dantas G."/>
        </authorList>
    </citation>
    <scope>NUCLEOTIDE SEQUENCE</scope>
    <source>
        <strain evidence="14">BJH_160</strain>
    </source>
</reference>
<dbReference type="Proteomes" id="UP000440614">
    <property type="component" value="Unassembled WGS sequence"/>
</dbReference>
<feature type="region of interest" description="Disordered" evidence="6">
    <location>
        <begin position="299"/>
        <end position="326"/>
    </location>
</feature>
<dbReference type="KEGG" id="btho:Btheta7330_04792"/>
<dbReference type="Proteomes" id="UP000283616">
    <property type="component" value="Unassembled WGS sequence"/>
</dbReference>
<reference evidence="9 21" key="1">
    <citation type="submission" date="2015-09" db="EMBL/GenBank/DDBJ databases">
        <authorList>
            <consortium name="Pathogen Informatics"/>
        </authorList>
    </citation>
    <scope>NUCLEOTIDE SEQUENCE [LARGE SCALE GENOMIC DNA]</scope>
    <source>
        <strain evidence="9 21">2789STDY5834899</strain>
    </source>
</reference>
<dbReference type="GO" id="GO:0009279">
    <property type="term" value="C:cell outer membrane"/>
    <property type="evidence" value="ECO:0007669"/>
    <property type="project" value="UniProtKB-SubCell"/>
</dbReference>
<evidence type="ECO:0000259" key="8">
    <source>
        <dbReference type="Pfam" id="PF14322"/>
    </source>
</evidence>
<dbReference type="EMBL" id="WCSY01000006">
    <property type="protein sequence ID" value="KAB4314328.1"/>
    <property type="molecule type" value="Genomic_DNA"/>
</dbReference>
<evidence type="ECO:0000313" key="12">
    <source>
        <dbReference type="EMBL" id="KAB4475371.1"/>
    </source>
</evidence>
<evidence type="ECO:0000313" key="19">
    <source>
        <dbReference type="EMBL" id="UYU70124.1"/>
    </source>
</evidence>
<evidence type="ECO:0000256" key="1">
    <source>
        <dbReference type="ARBA" id="ARBA00004442"/>
    </source>
</evidence>
<evidence type="ECO:0000313" key="15">
    <source>
        <dbReference type="EMBL" id="MDC2234716.1"/>
    </source>
</evidence>
<evidence type="ECO:0000256" key="3">
    <source>
        <dbReference type="ARBA" id="ARBA00022729"/>
    </source>
</evidence>
<dbReference type="SUPFAM" id="SSF48452">
    <property type="entry name" value="TPR-like"/>
    <property type="match status" value="1"/>
</dbReference>
<organism evidence="10 25">
    <name type="scientific">Bacteroides thetaiotaomicron</name>
    <dbReference type="NCBI Taxonomy" id="818"/>
    <lineage>
        <taxon>Bacteria</taxon>
        <taxon>Pseudomonadati</taxon>
        <taxon>Bacteroidota</taxon>
        <taxon>Bacteroidia</taxon>
        <taxon>Bacteroidales</taxon>
        <taxon>Bacteroidaceae</taxon>
        <taxon>Bacteroides</taxon>
    </lineage>
</organism>
<dbReference type="InterPro" id="IPR033985">
    <property type="entry name" value="SusD-like_N"/>
</dbReference>
<dbReference type="GeneID" id="60924682"/>
<evidence type="ECO:0000256" key="6">
    <source>
        <dbReference type="SAM" id="MobiDB-lite"/>
    </source>
</evidence>
<evidence type="ECO:0000313" key="20">
    <source>
        <dbReference type="EMBL" id="UYU89308.1"/>
    </source>
</evidence>
<dbReference type="Pfam" id="PF14322">
    <property type="entry name" value="SusD-like_3"/>
    <property type="match status" value="1"/>
</dbReference>
<feature type="domain" description="RagB/SusD" evidence="7">
    <location>
        <begin position="352"/>
        <end position="701"/>
    </location>
</feature>
<reference evidence="15" key="6">
    <citation type="submission" date="2022-10" db="EMBL/GenBank/DDBJ databases">
        <title>Human gut microbiome strain richness.</title>
        <authorList>
            <person name="Chen-Liaw A."/>
        </authorList>
    </citation>
    <scope>NUCLEOTIDE SEQUENCE</scope>
    <source>
        <strain evidence="15">1001283st1_A3_1001283B150304_161114</strain>
    </source>
</reference>
<reference evidence="22 23" key="2">
    <citation type="submission" date="2018-08" db="EMBL/GenBank/DDBJ databases">
        <title>A genome reference for cultivated species of the human gut microbiota.</title>
        <authorList>
            <person name="Zou Y."/>
            <person name="Xue W."/>
            <person name="Luo G."/>
        </authorList>
    </citation>
    <scope>NUCLEOTIDE SEQUENCE [LARGE SCALE GENOMIC DNA]</scope>
    <source>
        <strain evidence="17 22">AF37-12</strain>
        <strain evidence="16 23">AM30-26</strain>
    </source>
</reference>
<dbReference type="PATRIC" id="fig|818.23.peg.4933"/>
<evidence type="ECO:0000313" key="16">
    <source>
        <dbReference type="EMBL" id="RHD90756.1"/>
    </source>
</evidence>
<keyword evidence="3" id="KW-0732">Signal</keyword>
<evidence type="ECO:0000259" key="7">
    <source>
        <dbReference type="Pfam" id="PF07980"/>
    </source>
</evidence>
<evidence type="ECO:0000313" key="9">
    <source>
        <dbReference type="EMBL" id="CUP54726.1"/>
    </source>
</evidence>
<evidence type="ECO:0000313" key="23">
    <source>
        <dbReference type="Proteomes" id="UP000284785"/>
    </source>
</evidence>
<evidence type="ECO:0000313" key="10">
    <source>
        <dbReference type="EMBL" id="KAB4314328.1"/>
    </source>
</evidence>
<dbReference type="EMBL" id="WCRY01000012">
    <property type="protein sequence ID" value="KAB4481418.1"/>
    <property type="molecule type" value="Genomic_DNA"/>
</dbReference>
<dbReference type="EMBL" id="CZAP01000007">
    <property type="protein sequence ID" value="CUP54726.1"/>
    <property type="molecule type" value="Genomic_DNA"/>
</dbReference>
<dbReference type="EMBL" id="JAQNVG010000003">
    <property type="protein sequence ID" value="MDC2234716.1"/>
    <property type="molecule type" value="Genomic_DNA"/>
</dbReference>
<comment type="similarity">
    <text evidence="2">Belongs to the SusD family.</text>
</comment>
<dbReference type="EMBL" id="QSJP01000002">
    <property type="protein sequence ID" value="RHD90756.1"/>
    <property type="molecule type" value="Genomic_DNA"/>
</dbReference>
<keyword evidence="4" id="KW-0472">Membrane</keyword>
<evidence type="ECO:0000313" key="27">
    <source>
        <dbReference type="Proteomes" id="UP000488521"/>
    </source>
</evidence>
<evidence type="ECO:0000256" key="4">
    <source>
        <dbReference type="ARBA" id="ARBA00023136"/>
    </source>
</evidence>
<evidence type="ECO:0000313" key="17">
    <source>
        <dbReference type="EMBL" id="RHL63571.1"/>
    </source>
</evidence>
<evidence type="ECO:0000313" key="24">
    <source>
        <dbReference type="Proteomes" id="UP000436858"/>
    </source>
</evidence>
<name>A0A0N7IB00_BACT4</name>
<dbReference type="EMBL" id="CP083681">
    <property type="protein sequence ID" value="UYU70124.1"/>
    <property type="molecule type" value="Genomic_DNA"/>
</dbReference>
<evidence type="ECO:0000313" key="26">
    <source>
        <dbReference type="Proteomes" id="UP000460317"/>
    </source>
</evidence>
<dbReference type="Proteomes" id="UP000095576">
    <property type="component" value="Unassembled WGS sequence"/>
</dbReference>
<dbReference type="Proteomes" id="UP001156216">
    <property type="component" value="Chromosome"/>
</dbReference>
<dbReference type="InterPro" id="IPR011990">
    <property type="entry name" value="TPR-like_helical_dom_sf"/>
</dbReference>
<comment type="subcellular location">
    <subcellularLocation>
        <location evidence="1">Cell outer membrane</location>
    </subcellularLocation>
</comment>
<dbReference type="Proteomes" id="UP000284785">
    <property type="component" value="Unassembled WGS sequence"/>
</dbReference>
<dbReference type="RefSeq" id="WP_008762470.1">
    <property type="nucleotide sequence ID" value="NZ_BAABXH010000002.1"/>
</dbReference>
<evidence type="ECO:0000313" key="14">
    <source>
        <dbReference type="EMBL" id="MCE9240420.1"/>
    </source>
</evidence>
<dbReference type="EMBL" id="QROV01000003">
    <property type="protein sequence ID" value="RHL63571.1"/>
    <property type="molecule type" value="Genomic_DNA"/>
</dbReference>
<evidence type="ECO:0000313" key="13">
    <source>
        <dbReference type="EMBL" id="KAB4481418.1"/>
    </source>
</evidence>
<accession>C6IUN4</accession>
<feature type="domain" description="SusD-like N-terminal" evidence="8">
    <location>
        <begin position="91"/>
        <end position="234"/>
    </location>
</feature>
<dbReference type="EMBL" id="CP083685">
    <property type="protein sequence ID" value="UYU89308.1"/>
    <property type="molecule type" value="Genomic_DNA"/>
</dbReference>
<gene>
    <name evidence="17" type="ORF">DW011_02885</name>
    <name evidence="16" type="ORF">DW780_01945</name>
    <name evidence="9" type="ORF">ERS852511_02461</name>
    <name evidence="12" type="ORF">GAN59_07810</name>
    <name evidence="13" type="ORF">GAN91_14165</name>
    <name evidence="11" type="ORF">GAN93_17750</name>
    <name evidence="10" type="ORF">GAO51_08180</name>
    <name evidence="14" type="ORF">K0H07_25100</name>
    <name evidence="19" type="ORF">KQP59_17820</name>
    <name evidence="18" type="ORF">KQP68_07950</name>
    <name evidence="20" type="ORF">KQP74_15280</name>
    <name evidence="15" type="ORF">PO127_02995</name>
</gene>
<sequence length="705" mass="81476">MIKKIYILLLTVLGMGVISSCSDYLNSEKYFKDRLTLEKTFESKDHVEEWLAYAFSFIKNENYEVTTKGPSENSFCFSDDMYYGDRDKTIDATKNELSYNMFKLGEYDENTYNVGAWGACYKGIFQASVFIHNVDRCQEMADWEILDYKGQARFVRAYYYWLLLRRYGPVPIMPDEGVDYTQSYDQIATPRSSYEEVAQYISDEMVQATKELQYDRRTDNYAIGRPTRGAALAVRAYALIFAASPFANGNNDEYAQQLVDDEGRRLLSSEYSEEKWAKAAAACRDVIDLDVYELNIVNKSTSDNGPSERPTVTPPADGEFSNQPWPKGWTNIDPLRSYRTIFDGTILPANNKELIFTRGATNIDMLVLHQMPKDDGGWNCHGMTQKMLDAYYMNNGSNEPGMNSMYQGVANYQGIVDTRERRTGFTDLQDLKDNKYPELGWKYDPKKGDNDQAKTGMNVSLQYVEREPRFYASVAYNGCTWYYLSQTESKPADVNQQVWYYFGSSDGYRNDGFYLRTGIGIKKFVHPNDYPGNYVAKAETAIRYADILLLYAEALNELTGTYNIPSWNEATTYTISRDKEQMERGIHPVRIRAGLPDYPDEFYLQSGVDDMRKALKRERMIELMGEGKRYFDIRRWKDAPVEESLQIYGCNVFVGEAKRDEFHSAIPVYNLPSTFSEKLWLWPIKHSELKRNSRLTQNPGWTMYD</sequence>
<reference evidence="24 25" key="3">
    <citation type="journal article" date="2019" name="Nat. Med.">
        <title>A library of human gut bacterial isolates paired with longitudinal multiomics data enables mechanistic microbiome research.</title>
        <authorList>
            <person name="Poyet M."/>
            <person name="Groussin M."/>
            <person name="Gibbons S.M."/>
            <person name="Avila-Pacheco J."/>
            <person name="Jiang X."/>
            <person name="Kearney S.M."/>
            <person name="Perrotta A.R."/>
            <person name="Berdy B."/>
            <person name="Zhao S."/>
            <person name="Lieberman T.D."/>
            <person name="Swanson P.K."/>
            <person name="Smith M."/>
            <person name="Roesemann S."/>
            <person name="Alexander J.E."/>
            <person name="Rich S.A."/>
            <person name="Livny J."/>
            <person name="Vlamakis H."/>
            <person name="Clish C."/>
            <person name="Bullock K."/>
            <person name="Deik A."/>
            <person name="Scott J."/>
            <person name="Pierce K.A."/>
            <person name="Xavier R.J."/>
            <person name="Alm E.J."/>
        </authorList>
    </citation>
    <scope>NUCLEOTIDE SEQUENCE [LARGE SCALE GENOMIC DNA]</scope>
    <source>
        <strain evidence="12 27">BIOML-A156</strain>
        <strain evidence="13 24">BIOML-A162</strain>
        <strain evidence="11 26">BIOML-A165</strain>
        <strain evidence="10 25">BIOML-A188</strain>
    </source>
</reference>
<protein>
    <submittedName>
        <fullName evidence="9 10">SusD family</fullName>
    </submittedName>
</protein>
<evidence type="ECO:0000313" key="22">
    <source>
        <dbReference type="Proteomes" id="UP000283616"/>
    </source>
</evidence>
<dbReference type="EMBL" id="WCSB01000018">
    <property type="protein sequence ID" value="KAB4449921.1"/>
    <property type="molecule type" value="Genomic_DNA"/>
</dbReference>
<dbReference type="InterPro" id="IPR012944">
    <property type="entry name" value="SusD_RagB_dom"/>
</dbReference>
<dbReference type="EMBL" id="JAHYQA010000024">
    <property type="protein sequence ID" value="MCE9240420.1"/>
    <property type="molecule type" value="Genomic_DNA"/>
</dbReference>
<dbReference type="AlphaFoldDB" id="A0A0N7IB00"/>
<dbReference type="Proteomes" id="UP000436858">
    <property type="component" value="Unassembled WGS sequence"/>
</dbReference>
<evidence type="ECO:0000313" key="21">
    <source>
        <dbReference type="Proteomes" id="UP000095576"/>
    </source>
</evidence>
<evidence type="ECO:0000313" key="18">
    <source>
        <dbReference type="EMBL" id="UYU68200.1"/>
    </source>
</evidence>
<dbReference type="Proteomes" id="UP001156218">
    <property type="component" value="Chromosome"/>
</dbReference>
<dbReference type="Proteomes" id="UP000460317">
    <property type="component" value="Unassembled WGS sequence"/>
</dbReference>
<dbReference type="Proteomes" id="UP001200544">
    <property type="component" value="Unassembled WGS sequence"/>
</dbReference>
<dbReference type="Proteomes" id="UP001162960">
    <property type="component" value="Chromosome"/>
</dbReference>
<keyword evidence="5" id="KW-0998">Cell outer membrane</keyword>
<accession>A0A0N7IB00</accession>
<reference evidence="18 28" key="4">
    <citation type="submission" date="2021-06" db="EMBL/GenBank/DDBJ databases">
        <title>Interrogation of the integrated mobile genetic elements in gut-associated Bacteroides with a consensus prediction approach.</title>
        <authorList>
            <person name="Campbell D.E."/>
            <person name="Leigh J.R."/>
            <person name="Kim T."/>
            <person name="England W."/>
            <person name="Whitaker R.J."/>
            <person name="Degnan P.H."/>
        </authorList>
    </citation>
    <scope>NUCLEOTIDE SEQUENCE [LARGE SCALE GENOMIC DNA]</scope>
    <source>
        <strain evidence="20">VPI-3443</strain>
        <strain evidence="19">VPI-BTDOT2</strain>
        <strain evidence="18 28">WAL8669</strain>
    </source>
</reference>
<evidence type="ECO:0000313" key="11">
    <source>
        <dbReference type="EMBL" id="KAB4449921.1"/>
    </source>
</evidence>
<evidence type="ECO:0000256" key="2">
    <source>
        <dbReference type="ARBA" id="ARBA00006275"/>
    </source>
</evidence>
<dbReference type="Gene3D" id="1.25.40.390">
    <property type="match status" value="1"/>
</dbReference>
<dbReference type="Proteomes" id="UP001217776">
    <property type="component" value="Unassembled WGS sequence"/>
</dbReference>
<dbReference type="EMBL" id="WCRS01000004">
    <property type="protein sequence ID" value="KAB4475371.1"/>
    <property type="molecule type" value="Genomic_DNA"/>
</dbReference>
<evidence type="ECO:0000313" key="28">
    <source>
        <dbReference type="Proteomes" id="UP001156218"/>
    </source>
</evidence>
<dbReference type="Proteomes" id="UP000488521">
    <property type="component" value="Unassembled WGS sequence"/>
</dbReference>
<dbReference type="PROSITE" id="PS51257">
    <property type="entry name" value="PROKAR_LIPOPROTEIN"/>
    <property type="match status" value="1"/>
</dbReference>
<dbReference type="EMBL" id="CP083680">
    <property type="protein sequence ID" value="UYU68200.1"/>
    <property type="molecule type" value="Genomic_DNA"/>
</dbReference>
<evidence type="ECO:0000256" key="5">
    <source>
        <dbReference type="ARBA" id="ARBA00023237"/>
    </source>
</evidence>